<sequence>MMTSQQLSMLYQQACEVELQAFKPGNVSIYGEGHGMTVTDFRISAEVSAAPLCSPDYSLGEKIFYAVKATRDAVGCNTNLGIILLCAPLIQAVSCSRYSGLTLRQALKQVLGVTTVADADWVFKAITLACPAGLGRANVQDVHEKASITLTEAMKLASFKDRIALQYTTDYKDIFDFALLRYNYMIIRWGNKNWAAAAVYADLLSRFPDSHIERKYGNQYSEMIAGKMALLSEEFSRTDNPERLIPLLHCIDQEFKSREVNPGTTADMTVATVMAVFLEDSISGN</sequence>
<dbReference type="InterPro" id="IPR002736">
    <property type="entry name" value="CitG"/>
</dbReference>
<evidence type="ECO:0000313" key="2">
    <source>
        <dbReference type="Proteomes" id="UP000494216"/>
    </source>
</evidence>
<proteinExistence type="predicted"/>
<dbReference type="EMBL" id="CADCXN010000070">
    <property type="protein sequence ID" value="CAA9891423.1"/>
    <property type="molecule type" value="Genomic_DNA"/>
</dbReference>
<evidence type="ECO:0008006" key="3">
    <source>
        <dbReference type="Google" id="ProtNLM"/>
    </source>
</evidence>
<dbReference type="GO" id="GO:0046917">
    <property type="term" value="F:triphosphoribosyl-dephospho-CoA synthase activity"/>
    <property type="evidence" value="ECO:0007669"/>
    <property type="project" value="InterPro"/>
</dbReference>
<dbReference type="PANTHER" id="PTHR42280">
    <property type="entry name" value="CITG FAMILY PROTEIN"/>
    <property type="match status" value="1"/>
</dbReference>
<protein>
    <recommendedName>
        <fullName evidence="3">Triphosphoribosyl-dephospho-CoA synthase</fullName>
    </recommendedName>
</protein>
<dbReference type="Proteomes" id="UP000494216">
    <property type="component" value="Unassembled WGS sequence"/>
</dbReference>
<organism evidence="1 2">
    <name type="scientific">Candidatus Methylobacter favarea</name>
    <dbReference type="NCBI Taxonomy" id="2707345"/>
    <lineage>
        <taxon>Bacteria</taxon>
        <taxon>Pseudomonadati</taxon>
        <taxon>Pseudomonadota</taxon>
        <taxon>Gammaproteobacteria</taxon>
        <taxon>Methylococcales</taxon>
        <taxon>Methylococcaceae</taxon>
        <taxon>Methylobacter</taxon>
    </lineage>
</organism>
<name>A0A8S0YAA3_9GAMM</name>
<dbReference type="AlphaFoldDB" id="A0A8S0YAA3"/>
<dbReference type="RefSeq" id="WP_174626293.1">
    <property type="nucleotide sequence ID" value="NZ_CADCXN010000070.1"/>
</dbReference>
<dbReference type="GO" id="GO:0005524">
    <property type="term" value="F:ATP binding"/>
    <property type="evidence" value="ECO:0007669"/>
    <property type="project" value="InterPro"/>
</dbReference>
<gene>
    <name evidence="1" type="ORF">METHB2_400005</name>
</gene>
<reference evidence="1 2" key="1">
    <citation type="submission" date="2020-02" db="EMBL/GenBank/DDBJ databases">
        <authorList>
            <person name="Hogendoorn C."/>
        </authorList>
    </citation>
    <scope>NUCLEOTIDE SEQUENCE [LARGE SCALE GENOMIC DNA]</scope>
    <source>
        <strain evidence="1">METHB21</strain>
    </source>
</reference>
<evidence type="ECO:0000313" key="1">
    <source>
        <dbReference type="EMBL" id="CAA9891423.1"/>
    </source>
</evidence>
<dbReference type="PANTHER" id="PTHR42280:SF1">
    <property type="entry name" value="CITG FAMILY PROTEIN"/>
    <property type="match status" value="1"/>
</dbReference>
<dbReference type="Gene3D" id="1.10.4200.10">
    <property type="entry name" value="Triphosphoribosyl-dephospho-CoA protein"/>
    <property type="match status" value="1"/>
</dbReference>
<comment type="caution">
    <text evidence="1">The sequence shown here is derived from an EMBL/GenBank/DDBJ whole genome shotgun (WGS) entry which is preliminary data.</text>
</comment>
<dbReference type="Pfam" id="PF01874">
    <property type="entry name" value="CitG"/>
    <property type="match status" value="1"/>
</dbReference>
<accession>A0A8S0YAA3</accession>
<keyword evidence="2" id="KW-1185">Reference proteome</keyword>